<dbReference type="EMBL" id="BQNB010009596">
    <property type="protein sequence ID" value="GJS65708.1"/>
    <property type="molecule type" value="Genomic_DNA"/>
</dbReference>
<sequence>MSFACLFGLRLDEVQLTRGPEIVIARDDLVKIIQVKQKDASRRDRHKSYADLKRNDGVEVGEKSDALGFALERGCTFWQTRNKSRPLIYSTIEEDGKIREKKYAELTEQEKLQDDCYVQATNIVLQGLPPDVYSFVNHCKAVKDIWDRVKLLMQGTKLSYQERECKMYNEFDKFTSVKGESLYEYYLLFAQLINDKHIIGMTMQQVVHENTKIMECSSNSEWSKFVTKWLGLCCWFHHFYSDVIAGLNNSNGIYVNCDGLTFFLQPKPTTKTFSNPRNQATIQRWQGVTCSTSQAQESGQELDEEQLAFLADPEVADGQATQTTISQNVAFQTDDLDAYDSDCDDISVTPLKSDCSG</sequence>
<dbReference type="Proteomes" id="UP001151760">
    <property type="component" value="Unassembled WGS sequence"/>
</dbReference>
<keyword evidence="2" id="KW-1185">Reference proteome</keyword>
<accession>A0ABQ4XL76</accession>
<evidence type="ECO:0000313" key="1">
    <source>
        <dbReference type="EMBL" id="GJS65708.1"/>
    </source>
</evidence>
<gene>
    <name evidence="1" type="ORF">Tco_0680272</name>
</gene>
<evidence type="ECO:0000313" key="2">
    <source>
        <dbReference type="Proteomes" id="UP001151760"/>
    </source>
</evidence>
<reference evidence="1" key="2">
    <citation type="submission" date="2022-01" db="EMBL/GenBank/DDBJ databases">
        <authorList>
            <person name="Yamashiro T."/>
            <person name="Shiraishi A."/>
            <person name="Satake H."/>
            <person name="Nakayama K."/>
        </authorList>
    </citation>
    <scope>NUCLEOTIDE SEQUENCE</scope>
</reference>
<name>A0ABQ4XL76_9ASTR</name>
<proteinExistence type="predicted"/>
<reference evidence="1" key="1">
    <citation type="journal article" date="2022" name="Int. J. Mol. Sci.">
        <title>Draft Genome of Tanacetum Coccineum: Genomic Comparison of Closely Related Tanacetum-Family Plants.</title>
        <authorList>
            <person name="Yamashiro T."/>
            <person name="Shiraishi A."/>
            <person name="Nakayama K."/>
            <person name="Satake H."/>
        </authorList>
    </citation>
    <scope>NUCLEOTIDE SEQUENCE</scope>
</reference>
<organism evidence="1 2">
    <name type="scientific">Tanacetum coccineum</name>
    <dbReference type="NCBI Taxonomy" id="301880"/>
    <lineage>
        <taxon>Eukaryota</taxon>
        <taxon>Viridiplantae</taxon>
        <taxon>Streptophyta</taxon>
        <taxon>Embryophyta</taxon>
        <taxon>Tracheophyta</taxon>
        <taxon>Spermatophyta</taxon>
        <taxon>Magnoliopsida</taxon>
        <taxon>eudicotyledons</taxon>
        <taxon>Gunneridae</taxon>
        <taxon>Pentapetalae</taxon>
        <taxon>asterids</taxon>
        <taxon>campanulids</taxon>
        <taxon>Asterales</taxon>
        <taxon>Asteraceae</taxon>
        <taxon>Asteroideae</taxon>
        <taxon>Anthemideae</taxon>
        <taxon>Anthemidinae</taxon>
        <taxon>Tanacetum</taxon>
    </lineage>
</organism>
<comment type="caution">
    <text evidence="1">The sequence shown here is derived from an EMBL/GenBank/DDBJ whole genome shotgun (WGS) entry which is preliminary data.</text>
</comment>
<protein>
    <submittedName>
        <fullName evidence="1">Uncharacterized protein</fullName>
    </submittedName>
</protein>